<organism evidence="3 4">
    <name type="scientific">Mucilaginibacter yixingensis</name>
    <dbReference type="NCBI Taxonomy" id="1295612"/>
    <lineage>
        <taxon>Bacteria</taxon>
        <taxon>Pseudomonadati</taxon>
        <taxon>Bacteroidota</taxon>
        <taxon>Sphingobacteriia</taxon>
        <taxon>Sphingobacteriales</taxon>
        <taxon>Sphingobacteriaceae</taxon>
        <taxon>Mucilaginibacter</taxon>
    </lineage>
</organism>
<evidence type="ECO:0000256" key="1">
    <source>
        <dbReference type="SAM" id="Phobius"/>
    </source>
</evidence>
<dbReference type="OrthoDB" id="678489at2"/>
<reference evidence="3 4" key="1">
    <citation type="submission" date="2018-04" db="EMBL/GenBank/DDBJ databases">
        <title>Genomic Encyclopedia of Archaeal and Bacterial Type Strains, Phase II (KMG-II): from individual species to whole genera.</title>
        <authorList>
            <person name="Goeker M."/>
        </authorList>
    </citation>
    <scope>NUCLEOTIDE SEQUENCE [LARGE SCALE GENOMIC DNA]</scope>
    <source>
        <strain evidence="3 4">DSM 26809</strain>
    </source>
</reference>
<keyword evidence="1" id="KW-0812">Transmembrane</keyword>
<protein>
    <recommendedName>
        <fullName evidence="2">DUF6249 domain-containing protein</fullName>
    </recommendedName>
</protein>
<evidence type="ECO:0000313" key="4">
    <source>
        <dbReference type="Proteomes" id="UP000244168"/>
    </source>
</evidence>
<feature type="transmembrane region" description="Helical" evidence="1">
    <location>
        <begin position="88"/>
        <end position="107"/>
    </location>
</feature>
<gene>
    <name evidence="3" type="ORF">C8P68_102385</name>
</gene>
<dbReference type="Proteomes" id="UP000244168">
    <property type="component" value="Unassembled WGS sequence"/>
</dbReference>
<dbReference type="EMBL" id="QAOQ01000002">
    <property type="protein sequence ID" value="PTQ99560.1"/>
    <property type="molecule type" value="Genomic_DNA"/>
</dbReference>
<sequence length="124" mass="13885">METENLGILAGILIPTAFFAMVFGIVYLGTRQRLAMIERGMDPRSHKPHPAPYRNLTWGLLLIGAGLGMFLAYLLSHTSLKGDDDNAFFLYVALVAIFGGLGLFTSYRIEKKEVLDKNPQYFEQ</sequence>
<feature type="domain" description="DUF6249" evidence="2">
    <location>
        <begin position="11"/>
        <end position="111"/>
    </location>
</feature>
<comment type="caution">
    <text evidence="3">The sequence shown here is derived from an EMBL/GenBank/DDBJ whole genome shotgun (WGS) entry which is preliminary data.</text>
</comment>
<evidence type="ECO:0000313" key="3">
    <source>
        <dbReference type="EMBL" id="PTQ99560.1"/>
    </source>
</evidence>
<accession>A0A2T5JCS4</accession>
<evidence type="ECO:0000259" key="2">
    <source>
        <dbReference type="Pfam" id="PF19762"/>
    </source>
</evidence>
<name>A0A2T5JCS4_9SPHI</name>
<proteinExistence type="predicted"/>
<keyword evidence="1" id="KW-0472">Membrane</keyword>
<dbReference type="Pfam" id="PF19762">
    <property type="entry name" value="DUF6249"/>
    <property type="match status" value="1"/>
</dbReference>
<keyword evidence="1" id="KW-1133">Transmembrane helix</keyword>
<dbReference type="RefSeq" id="WP_107827484.1">
    <property type="nucleotide sequence ID" value="NZ_CP160205.1"/>
</dbReference>
<feature type="transmembrane region" description="Helical" evidence="1">
    <location>
        <begin position="6"/>
        <end position="29"/>
    </location>
</feature>
<feature type="transmembrane region" description="Helical" evidence="1">
    <location>
        <begin position="56"/>
        <end position="76"/>
    </location>
</feature>
<dbReference type="InterPro" id="IPR046216">
    <property type="entry name" value="DUF6249"/>
</dbReference>
<dbReference type="AlphaFoldDB" id="A0A2T5JCS4"/>
<keyword evidence="4" id="KW-1185">Reference proteome</keyword>